<dbReference type="EMBL" id="JANPWB010000011">
    <property type="protein sequence ID" value="KAJ1127831.1"/>
    <property type="molecule type" value="Genomic_DNA"/>
</dbReference>
<keyword evidence="2" id="KW-1185">Reference proteome</keyword>
<dbReference type="Proteomes" id="UP001066276">
    <property type="component" value="Chromosome 7"/>
</dbReference>
<reference evidence="1" key="1">
    <citation type="journal article" date="2022" name="bioRxiv">
        <title>Sequencing and chromosome-scale assembly of the giantPleurodeles waltlgenome.</title>
        <authorList>
            <person name="Brown T."/>
            <person name="Elewa A."/>
            <person name="Iarovenko S."/>
            <person name="Subramanian E."/>
            <person name="Araus A.J."/>
            <person name="Petzold A."/>
            <person name="Susuki M."/>
            <person name="Suzuki K.-i.T."/>
            <person name="Hayashi T."/>
            <person name="Toyoda A."/>
            <person name="Oliveira C."/>
            <person name="Osipova E."/>
            <person name="Leigh N.D."/>
            <person name="Simon A."/>
            <person name="Yun M.H."/>
        </authorList>
    </citation>
    <scope>NUCLEOTIDE SEQUENCE</scope>
    <source>
        <strain evidence="1">20211129_DDA</strain>
        <tissue evidence="1">Liver</tissue>
    </source>
</reference>
<name>A0AAV7PI09_PLEWA</name>
<dbReference type="AlphaFoldDB" id="A0AAV7PI09"/>
<gene>
    <name evidence="1" type="ORF">NDU88_006224</name>
</gene>
<protein>
    <submittedName>
        <fullName evidence="1">Uncharacterized protein</fullName>
    </submittedName>
</protein>
<sequence length="149" mass="16357">MEPRLPHPLSATASHWLLLGSLVRGGLHSTPNFAKFAGSPFDKVHALPHELRAVSWGLSFTAGDLRLPAVQSPSCFTNACYRSLLLVHRSLSGPQLCYFSLDWVLVITQRVPVCIFLLAGMQDEVGFTEGRRKLRFKRAAPSASGQAPF</sequence>
<organism evidence="1 2">
    <name type="scientific">Pleurodeles waltl</name>
    <name type="common">Iberian ribbed newt</name>
    <dbReference type="NCBI Taxonomy" id="8319"/>
    <lineage>
        <taxon>Eukaryota</taxon>
        <taxon>Metazoa</taxon>
        <taxon>Chordata</taxon>
        <taxon>Craniata</taxon>
        <taxon>Vertebrata</taxon>
        <taxon>Euteleostomi</taxon>
        <taxon>Amphibia</taxon>
        <taxon>Batrachia</taxon>
        <taxon>Caudata</taxon>
        <taxon>Salamandroidea</taxon>
        <taxon>Salamandridae</taxon>
        <taxon>Pleurodelinae</taxon>
        <taxon>Pleurodeles</taxon>
    </lineage>
</organism>
<comment type="caution">
    <text evidence="1">The sequence shown here is derived from an EMBL/GenBank/DDBJ whole genome shotgun (WGS) entry which is preliminary data.</text>
</comment>
<evidence type="ECO:0000313" key="1">
    <source>
        <dbReference type="EMBL" id="KAJ1127831.1"/>
    </source>
</evidence>
<proteinExistence type="predicted"/>
<accession>A0AAV7PI09</accession>
<evidence type="ECO:0000313" key="2">
    <source>
        <dbReference type="Proteomes" id="UP001066276"/>
    </source>
</evidence>